<feature type="region of interest" description="Disordered" evidence="1">
    <location>
        <begin position="33"/>
        <end position="52"/>
    </location>
</feature>
<organism evidence="2">
    <name type="scientific">Siphoviridae sp. ctHiz26</name>
    <dbReference type="NCBI Taxonomy" id="2825423"/>
    <lineage>
        <taxon>Viruses</taxon>
        <taxon>Duplodnaviria</taxon>
        <taxon>Heunggongvirae</taxon>
        <taxon>Uroviricota</taxon>
        <taxon>Caudoviricetes</taxon>
    </lineage>
</organism>
<proteinExistence type="predicted"/>
<feature type="compositionally biased region" description="Polar residues" evidence="1">
    <location>
        <begin position="33"/>
        <end position="46"/>
    </location>
</feature>
<reference evidence="2" key="1">
    <citation type="journal article" date="2021" name="Proc. Natl. Acad. Sci. U.S.A.">
        <title>A Catalog of Tens of Thousands of Viruses from Human Metagenomes Reveals Hidden Associations with Chronic Diseases.</title>
        <authorList>
            <person name="Tisza M.J."/>
            <person name="Buck C.B."/>
        </authorList>
    </citation>
    <scope>NUCLEOTIDE SEQUENCE</scope>
    <source>
        <strain evidence="2">CtHiz26</strain>
    </source>
</reference>
<accession>A0A8S5Q580</accession>
<dbReference type="EMBL" id="BK015583">
    <property type="protein sequence ID" value="DAE14478.1"/>
    <property type="molecule type" value="Genomic_DNA"/>
</dbReference>
<sequence length="52" mass="6026">MVSGGYASLTRIHPHCHAEMELPHIRLPQQINHCKYNNNKPNSKTKNMNKDK</sequence>
<evidence type="ECO:0000313" key="2">
    <source>
        <dbReference type="EMBL" id="DAE14478.1"/>
    </source>
</evidence>
<protein>
    <submittedName>
        <fullName evidence="2">Uncharacterized protein</fullName>
    </submittedName>
</protein>
<evidence type="ECO:0000256" key="1">
    <source>
        <dbReference type="SAM" id="MobiDB-lite"/>
    </source>
</evidence>
<name>A0A8S5Q580_9CAUD</name>